<keyword evidence="1" id="KW-0472">Membrane</keyword>
<dbReference type="PIRSF" id="PIRSF030771">
    <property type="entry name" value="UCP030771"/>
    <property type="match status" value="1"/>
</dbReference>
<dbReference type="RefSeq" id="WP_058733226.1">
    <property type="nucleotide sequence ID" value="NZ_LDTD01000056.1"/>
</dbReference>
<protein>
    <recommendedName>
        <fullName evidence="4">DUF2190 family protein</fullName>
    </recommendedName>
</protein>
<dbReference type="InterPro" id="IPR011231">
    <property type="entry name" value="Phage_VT1-Sakai_H0018"/>
</dbReference>
<accession>A0A147HYY5</accession>
<sequence length="109" mass="10836">MKNFVSEGTTLNLTAPYDVASGAGFLVGTIFAVAVAAALAGQPVDGRRFGEVTLPKAAGAATQGQKLYWDDAAKNVTTTAGSNKLIGAASVPAAAGDAIVTLILMPTAV</sequence>
<evidence type="ECO:0008006" key="4">
    <source>
        <dbReference type="Google" id="ProtNLM"/>
    </source>
</evidence>
<dbReference type="Proteomes" id="UP000072867">
    <property type="component" value="Unassembled WGS sequence"/>
</dbReference>
<dbReference type="Pfam" id="PF09956">
    <property type="entry name" value="Phage_cement_2"/>
    <property type="match status" value="1"/>
</dbReference>
<organism evidence="2 3">
    <name type="scientific">Sphingomonas sanguinis</name>
    <dbReference type="NCBI Taxonomy" id="33051"/>
    <lineage>
        <taxon>Bacteria</taxon>
        <taxon>Pseudomonadati</taxon>
        <taxon>Pseudomonadota</taxon>
        <taxon>Alphaproteobacteria</taxon>
        <taxon>Sphingomonadales</taxon>
        <taxon>Sphingomonadaceae</taxon>
        <taxon>Sphingomonas</taxon>
    </lineage>
</organism>
<evidence type="ECO:0000313" key="2">
    <source>
        <dbReference type="EMBL" id="KTT70162.1"/>
    </source>
</evidence>
<dbReference type="PATRIC" id="fig|33051.3.peg.2824"/>
<reference evidence="2 3" key="1">
    <citation type="journal article" date="2016" name="Front. Microbiol.">
        <title>Genomic Resource of Rice Seed Associated Bacteria.</title>
        <authorList>
            <person name="Midha S."/>
            <person name="Bansal K."/>
            <person name="Sharma S."/>
            <person name="Kumar N."/>
            <person name="Patil P.P."/>
            <person name="Chaudhry V."/>
            <person name="Patil P.B."/>
        </authorList>
    </citation>
    <scope>NUCLEOTIDE SEQUENCE [LARGE SCALE GENOMIC DNA]</scope>
    <source>
        <strain evidence="2 3">NS319</strain>
    </source>
</reference>
<keyword evidence="1" id="KW-1133">Transmembrane helix</keyword>
<dbReference type="AlphaFoldDB" id="A0A147HYY5"/>
<comment type="caution">
    <text evidence="2">The sequence shown here is derived from an EMBL/GenBank/DDBJ whole genome shotgun (WGS) entry which is preliminary data.</text>
</comment>
<dbReference type="EMBL" id="LDTD01000056">
    <property type="protein sequence ID" value="KTT70162.1"/>
    <property type="molecule type" value="Genomic_DNA"/>
</dbReference>
<evidence type="ECO:0000313" key="3">
    <source>
        <dbReference type="Proteomes" id="UP000072867"/>
    </source>
</evidence>
<name>A0A147HYY5_9SPHN</name>
<keyword evidence="1" id="KW-0812">Transmembrane</keyword>
<feature type="transmembrane region" description="Helical" evidence="1">
    <location>
        <begin position="20"/>
        <end position="40"/>
    </location>
</feature>
<gene>
    <name evidence="2" type="ORF">NS319_08440</name>
</gene>
<proteinExistence type="predicted"/>
<evidence type="ECO:0000256" key="1">
    <source>
        <dbReference type="SAM" id="Phobius"/>
    </source>
</evidence>